<sequence>MTRDQARYGYWRAPELPSHGHGDLDVPYVASPRQNDARFAGAIRDALAAHRRLRVRTTTDSLAARQHAGVLRPDFVVRNLIRHITNI</sequence>
<keyword evidence="2" id="KW-1185">Reference proteome</keyword>
<evidence type="ECO:0000313" key="2">
    <source>
        <dbReference type="Proteomes" id="UP000291469"/>
    </source>
</evidence>
<dbReference type="EMBL" id="CP036402">
    <property type="protein sequence ID" value="QBI21357.1"/>
    <property type="molecule type" value="Genomic_DNA"/>
</dbReference>
<reference evidence="1 2" key="1">
    <citation type="submission" date="2019-01" db="EMBL/GenBank/DDBJ databases">
        <title>Egibacter rhizosphaerae EGI 80759T.</title>
        <authorList>
            <person name="Chen D.-D."/>
            <person name="Tian Y."/>
            <person name="Jiao J.-Y."/>
            <person name="Zhang X.-T."/>
            <person name="Zhang Y.-G."/>
            <person name="Zhang Y."/>
            <person name="Xiao M."/>
            <person name="Shu W.-S."/>
            <person name="Li W.-J."/>
        </authorList>
    </citation>
    <scope>NUCLEOTIDE SEQUENCE [LARGE SCALE GENOMIC DNA]</scope>
    <source>
        <strain evidence="1 2">EGI 80759</strain>
    </source>
</reference>
<protein>
    <submittedName>
        <fullName evidence="1">Uncharacterized protein</fullName>
    </submittedName>
</protein>
<dbReference type="Proteomes" id="UP000291469">
    <property type="component" value="Chromosome"/>
</dbReference>
<gene>
    <name evidence="1" type="ORF">ER308_18480</name>
</gene>
<evidence type="ECO:0000313" key="1">
    <source>
        <dbReference type="EMBL" id="QBI21357.1"/>
    </source>
</evidence>
<proteinExistence type="predicted"/>
<dbReference type="KEGG" id="erz:ER308_18480"/>
<accession>A0A411YJG6</accession>
<name>A0A411YJG6_9ACTN</name>
<organism evidence="1 2">
    <name type="scientific">Egibacter rhizosphaerae</name>
    <dbReference type="NCBI Taxonomy" id="1670831"/>
    <lineage>
        <taxon>Bacteria</taxon>
        <taxon>Bacillati</taxon>
        <taxon>Actinomycetota</taxon>
        <taxon>Nitriliruptoria</taxon>
        <taxon>Egibacterales</taxon>
        <taxon>Egibacteraceae</taxon>
        <taxon>Egibacter</taxon>
    </lineage>
</organism>
<dbReference type="AlphaFoldDB" id="A0A411YJG6"/>